<dbReference type="InterPro" id="IPR017946">
    <property type="entry name" value="PLC-like_Pdiesterase_TIM-brl"/>
</dbReference>
<dbReference type="GO" id="GO:0005886">
    <property type="term" value="C:plasma membrane"/>
    <property type="evidence" value="ECO:0007669"/>
    <property type="project" value="TreeGrafter"/>
</dbReference>
<dbReference type="Proteomes" id="UP000214746">
    <property type="component" value="Unassembled WGS sequence"/>
</dbReference>
<evidence type="ECO:0000313" key="3">
    <source>
        <dbReference type="Proteomes" id="UP000214746"/>
    </source>
</evidence>
<reference evidence="2" key="1">
    <citation type="submission" date="2018-06" db="EMBL/GenBank/DDBJ databases">
        <title>Paenibacillus xerothermodurans sp. nov. an extremely dry heat resistant spore forming bacterium isolated from the soil of Cape Canaveral, Florida.</title>
        <authorList>
            <person name="Seuylemezian A."/>
            <person name="Kaur N."/>
            <person name="Patil P."/>
            <person name="Patil P."/>
            <person name="Mayilraj S."/>
            <person name="Vaishampayan P."/>
        </authorList>
    </citation>
    <scope>NUCLEOTIDE SEQUENCE [LARGE SCALE GENOMIC DNA]</scope>
    <source>
        <strain evidence="2">ATCC 27380</strain>
    </source>
</reference>
<dbReference type="Pfam" id="PF03009">
    <property type="entry name" value="GDPD"/>
    <property type="match status" value="1"/>
</dbReference>
<organism evidence="2 3">
    <name type="scientific">Paenibacillus xerothermodurans</name>
    <dbReference type="NCBI Taxonomy" id="1977292"/>
    <lineage>
        <taxon>Bacteria</taxon>
        <taxon>Bacillati</taxon>
        <taxon>Bacillota</taxon>
        <taxon>Bacilli</taxon>
        <taxon>Bacillales</taxon>
        <taxon>Paenibacillaceae</taxon>
        <taxon>Paenibacillus</taxon>
    </lineage>
</organism>
<accession>A0A2W1NCX3</accession>
<dbReference type="GO" id="GO:0008889">
    <property type="term" value="F:glycerophosphodiester phosphodiesterase activity"/>
    <property type="evidence" value="ECO:0007669"/>
    <property type="project" value="TreeGrafter"/>
</dbReference>
<dbReference type="Gene3D" id="3.20.20.190">
    <property type="entry name" value="Phosphatidylinositol (PI) phosphodiesterase"/>
    <property type="match status" value="1"/>
</dbReference>
<comment type="caution">
    <text evidence="2">The sequence shown here is derived from an EMBL/GenBank/DDBJ whole genome shotgun (WGS) entry which is preliminary data.</text>
</comment>
<gene>
    <name evidence="2" type="ORF">CBW46_009180</name>
</gene>
<dbReference type="GO" id="GO:0006644">
    <property type="term" value="P:phospholipid metabolic process"/>
    <property type="evidence" value="ECO:0007669"/>
    <property type="project" value="TreeGrafter"/>
</dbReference>
<protein>
    <recommendedName>
        <fullName evidence="1">GP-PDE domain-containing protein</fullName>
    </recommendedName>
</protein>
<dbReference type="PROSITE" id="PS51704">
    <property type="entry name" value="GP_PDE"/>
    <property type="match status" value="1"/>
</dbReference>
<dbReference type="EMBL" id="NHRJ02000003">
    <property type="protein sequence ID" value="PZE21500.1"/>
    <property type="molecule type" value="Genomic_DNA"/>
</dbReference>
<dbReference type="GO" id="GO:0006580">
    <property type="term" value="P:ethanolamine metabolic process"/>
    <property type="evidence" value="ECO:0007669"/>
    <property type="project" value="TreeGrafter"/>
</dbReference>
<name>A0A2W1NCX3_PAEXE</name>
<dbReference type="SUPFAM" id="SSF51695">
    <property type="entry name" value="PLC-like phosphodiesterases"/>
    <property type="match status" value="1"/>
</dbReference>
<evidence type="ECO:0000259" key="1">
    <source>
        <dbReference type="PROSITE" id="PS51704"/>
    </source>
</evidence>
<sequence>MAHRAGYSPQGGWPECTLESAQRVVETGPAMIEIDLRTTSDGEIVMCHDDTLDRETTGSGKVAETSYTEISQLNLVDFVGNRTEFKVRTLDAFLEWSRVGALLWLDTKDVNPAKLVAKIREHKAEARVIVSAYGVEKVRAYRRLAPDLVYFIPRIPDLGLPTTKSILKNVADKDRVIGMAGYYVPNIDEALVMREHDIPAVLEYSPMDQRLTPQQMHDPPYKNAAAEGFPMMNTDQYATVLKMLGMQDWAPKRST</sequence>
<dbReference type="InterPro" id="IPR030395">
    <property type="entry name" value="GP_PDE_dom"/>
</dbReference>
<dbReference type="AlphaFoldDB" id="A0A2W1NCX3"/>
<dbReference type="RefSeq" id="WP_089199697.1">
    <property type="nucleotide sequence ID" value="NZ_NHRJ02000003.1"/>
</dbReference>
<dbReference type="PANTHER" id="PTHR46320:SF1">
    <property type="entry name" value="GLYCEROPHOSPHODIESTER PHOSPHODIESTERASE 1"/>
    <property type="match status" value="1"/>
</dbReference>
<keyword evidence="3" id="KW-1185">Reference proteome</keyword>
<evidence type="ECO:0000313" key="2">
    <source>
        <dbReference type="EMBL" id="PZE21500.1"/>
    </source>
</evidence>
<feature type="domain" description="GP-PDE" evidence="1">
    <location>
        <begin position="1"/>
        <end position="255"/>
    </location>
</feature>
<dbReference type="PANTHER" id="PTHR46320">
    <property type="entry name" value="GLYCEROPHOSPHODIESTER PHOSPHODIESTERASE 1"/>
    <property type="match status" value="1"/>
</dbReference>
<proteinExistence type="predicted"/>
<dbReference type="CDD" id="cd08566">
    <property type="entry name" value="GDPD_AtGDE_like"/>
    <property type="match status" value="1"/>
</dbReference>
<dbReference type="GO" id="GO:0070291">
    <property type="term" value="P:N-acylethanolamine metabolic process"/>
    <property type="evidence" value="ECO:0007669"/>
    <property type="project" value="TreeGrafter"/>
</dbReference>